<reference evidence="3" key="1">
    <citation type="submission" date="2018-11" db="EMBL/GenBank/DDBJ databases">
        <authorList>
            <person name="Grassa J C."/>
        </authorList>
    </citation>
    <scope>NUCLEOTIDE SEQUENCE [LARGE SCALE GENOMIC DNA]</scope>
</reference>
<accession>A0A803QHS5</accession>
<reference evidence="3" key="2">
    <citation type="submission" date="2021-03" db="UniProtKB">
        <authorList>
            <consortium name="EnsemblPlants"/>
        </authorList>
    </citation>
    <scope>IDENTIFICATION</scope>
</reference>
<dbReference type="EMBL" id="UZAU01000741">
    <property type="status" value="NOT_ANNOTATED_CDS"/>
    <property type="molecule type" value="Genomic_DNA"/>
</dbReference>
<evidence type="ECO:0000256" key="1">
    <source>
        <dbReference type="SAM" id="Coils"/>
    </source>
</evidence>
<feature type="coiled-coil region" evidence="1">
    <location>
        <begin position="180"/>
        <end position="214"/>
    </location>
</feature>
<dbReference type="Proteomes" id="UP000596661">
    <property type="component" value="Chromosome 9"/>
</dbReference>
<dbReference type="EnsemblPlants" id="evm.model.09.916">
    <property type="protein sequence ID" value="cds.evm.model.09.916"/>
    <property type="gene ID" value="evm.TU.09.916"/>
</dbReference>
<name>A0A803QHS5_CANSA</name>
<evidence type="ECO:0000256" key="2">
    <source>
        <dbReference type="SAM" id="MobiDB-lite"/>
    </source>
</evidence>
<evidence type="ECO:0000313" key="4">
    <source>
        <dbReference type="Proteomes" id="UP000596661"/>
    </source>
</evidence>
<keyword evidence="1" id="KW-0175">Coiled coil</keyword>
<dbReference type="Gramene" id="evm.model.09.916">
    <property type="protein sequence ID" value="cds.evm.model.09.916"/>
    <property type="gene ID" value="evm.TU.09.916"/>
</dbReference>
<organism evidence="3 4">
    <name type="scientific">Cannabis sativa</name>
    <name type="common">Hemp</name>
    <name type="synonym">Marijuana</name>
    <dbReference type="NCBI Taxonomy" id="3483"/>
    <lineage>
        <taxon>Eukaryota</taxon>
        <taxon>Viridiplantae</taxon>
        <taxon>Streptophyta</taxon>
        <taxon>Embryophyta</taxon>
        <taxon>Tracheophyta</taxon>
        <taxon>Spermatophyta</taxon>
        <taxon>Magnoliopsida</taxon>
        <taxon>eudicotyledons</taxon>
        <taxon>Gunneridae</taxon>
        <taxon>Pentapetalae</taxon>
        <taxon>rosids</taxon>
        <taxon>fabids</taxon>
        <taxon>Rosales</taxon>
        <taxon>Cannabaceae</taxon>
        <taxon>Cannabis</taxon>
    </lineage>
</organism>
<dbReference type="AlphaFoldDB" id="A0A803QHS5"/>
<sequence>MFRLYLPESCDVVVTLGRSSAAVHVGQVVLMDEEEEEGEIIPPLERKCKGKMVETEHVKKPRRADTPALGADSGIPSEVDEYPVPPGIILTLVHPDEGRGEYVRDIWDFDLDPLIDRFKRFVGPSLAPFTSEMMSHFTADLTKIPLKIYAACAFTYPVYQVQEMSVALTVEVLAARDEIITAARRDLRDSKEEVQELTAKLRSLEELHQNHLNTTPSLTVEVKELPNNFDLRLPFYPKPEEVLAHFWEKKKRLDAVLEERRDPRLPPQVD</sequence>
<protein>
    <submittedName>
        <fullName evidence="3">Uncharacterized protein</fullName>
    </submittedName>
</protein>
<keyword evidence="4" id="KW-1185">Reference proteome</keyword>
<feature type="region of interest" description="Disordered" evidence="2">
    <location>
        <begin position="55"/>
        <end position="76"/>
    </location>
</feature>
<evidence type="ECO:0000313" key="3">
    <source>
        <dbReference type="EnsemblPlants" id="cds.evm.model.09.916"/>
    </source>
</evidence>
<proteinExistence type="predicted"/>